<evidence type="ECO:0000313" key="2">
    <source>
        <dbReference type="EMBL" id="KAF0744922.1"/>
    </source>
</evidence>
<reference evidence="2 3" key="1">
    <citation type="submission" date="2019-06" db="EMBL/GenBank/DDBJ databases">
        <title>Genomics analysis of Aphanomyces spp. identifies a new class of oomycete effector associated with host adaptation.</title>
        <authorList>
            <person name="Gaulin E."/>
        </authorList>
    </citation>
    <scope>NUCLEOTIDE SEQUENCE [LARGE SCALE GENOMIC DNA]</scope>
    <source>
        <strain evidence="2 3">E</strain>
    </source>
</reference>
<keyword evidence="1" id="KW-0812">Transmembrane</keyword>
<protein>
    <submittedName>
        <fullName evidence="2">Uncharacterized protein</fullName>
    </submittedName>
</protein>
<evidence type="ECO:0000313" key="3">
    <source>
        <dbReference type="Proteomes" id="UP000469452"/>
    </source>
</evidence>
<evidence type="ECO:0000256" key="1">
    <source>
        <dbReference type="SAM" id="Phobius"/>
    </source>
</evidence>
<gene>
    <name evidence="2" type="ORF">AaE_008440</name>
</gene>
<keyword evidence="1" id="KW-0472">Membrane</keyword>
<sequence length="579" mass="61953">MSEAKYGSIHGIAPDTRAEGKGDRRALIYRTTTALLLAGILLFQLNMAWTRPHSENSSSRQDLYSRSELSFLALIDQAVDNATSSPSSMSTEALFHRYGFATTMSVTTHIKLTPQSYELHLVDAKQPSDVLATSVLVPSRLDRCNSAAPINSTFVGNIALAPLGSLAENCRAIALAEAHNMAMLLFYASASNDNVDHGNISICPSYEVPLDLTPGYAATAGAPRLSLAAAEALQGLTLPLGHIASASGLDILTNLRSSSNVLLRVSRRCNHRVLAQHRVHATVEGTHPTKDMVVLSRSCVVANFIIIPLFAHPDSYIGTTTSSSTPQVANSPLAKVLPALRALLNTGWTPYRTIQLVASDLEGGLSADGDDNPTFHVHLAHTAPRTMPTATQLLPLHDTFTHMTWHHVVTTSSSHLRQSITPNKDIGIVATQSADKFGQTARIDLYAHDGATTTTNNPPDLDSVKLWATLGLRAATQPLYRLALVAPLRLITSSASSFCSSTKHALMQASMDELVAAAATQGRELDDMSAGAIQLWNAKWMALEALLAKHNEAPSSCMDDAAADNMSGLVNELVASLLH</sequence>
<keyword evidence="1" id="KW-1133">Transmembrane helix</keyword>
<name>A0A6A5AEY7_APHAT</name>
<accession>A0A6A5AEY7</accession>
<dbReference type="VEuPathDB" id="FungiDB:H257_00495"/>
<comment type="caution">
    <text evidence="2">The sequence shown here is derived from an EMBL/GenBank/DDBJ whole genome shotgun (WGS) entry which is preliminary data.</text>
</comment>
<feature type="transmembrane region" description="Helical" evidence="1">
    <location>
        <begin position="27"/>
        <end position="49"/>
    </location>
</feature>
<dbReference type="AlphaFoldDB" id="A0A6A5AEY7"/>
<proteinExistence type="predicted"/>
<dbReference type="Proteomes" id="UP000469452">
    <property type="component" value="Unassembled WGS sequence"/>
</dbReference>
<organism evidence="2 3">
    <name type="scientific">Aphanomyces astaci</name>
    <name type="common">Crayfish plague agent</name>
    <dbReference type="NCBI Taxonomy" id="112090"/>
    <lineage>
        <taxon>Eukaryota</taxon>
        <taxon>Sar</taxon>
        <taxon>Stramenopiles</taxon>
        <taxon>Oomycota</taxon>
        <taxon>Saprolegniomycetes</taxon>
        <taxon>Saprolegniales</taxon>
        <taxon>Verrucalvaceae</taxon>
        <taxon>Aphanomyces</taxon>
    </lineage>
</organism>
<dbReference type="EMBL" id="VJMI01014267">
    <property type="protein sequence ID" value="KAF0744922.1"/>
    <property type="molecule type" value="Genomic_DNA"/>
</dbReference>